<keyword evidence="13" id="KW-0067">ATP-binding</keyword>
<dbReference type="GO" id="GO:0005524">
    <property type="term" value="F:ATP binding"/>
    <property type="evidence" value="ECO:0007669"/>
    <property type="project" value="UniProtKB-KW"/>
</dbReference>
<feature type="domain" description="Anthrax toxin edema factor central" evidence="34">
    <location>
        <begin position="44"/>
        <end position="214"/>
    </location>
</feature>
<dbReference type="InterPro" id="IPR001343">
    <property type="entry name" value="Hemolysn_Ca-bd"/>
</dbReference>
<protein>
    <recommendedName>
        <fullName evidence="28">Bifunctional hemolysin/adenylate cyclase</fullName>
    </recommendedName>
    <alternativeName>
        <fullName evidence="29">AC-HLY</fullName>
    </alternativeName>
    <alternativeName>
        <fullName evidence="31">ACT</fullName>
    </alternativeName>
    <alternativeName>
        <fullName evidence="30">Cyclolysin</fullName>
    </alternativeName>
</protein>
<evidence type="ECO:0000256" key="13">
    <source>
        <dbReference type="ARBA" id="ARBA00022840"/>
    </source>
</evidence>
<dbReference type="Gene3D" id="3.30.70.1720">
    <property type="match status" value="1"/>
</dbReference>
<evidence type="ECO:0000256" key="9">
    <source>
        <dbReference type="ARBA" id="ARBA00022735"/>
    </source>
</evidence>
<evidence type="ECO:0000256" key="21">
    <source>
        <dbReference type="ARBA" id="ARBA00023239"/>
    </source>
</evidence>
<keyword evidence="21 36" id="KW-0456">Lyase</keyword>
<evidence type="ECO:0000256" key="1">
    <source>
        <dbReference type="ARBA" id="ARBA00001593"/>
    </source>
</evidence>
<dbReference type="PANTHER" id="PTHR38340:SF1">
    <property type="entry name" value="S-LAYER PROTEIN"/>
    <property type="match status" value="1"/>
</dbReference>
<dbReference type="GO" id="GO:0044179">
    <property type="term" value="P:hemolysis in another organism"/>
    <property type="evidence" value="ECO:0007669"/>
    <property type="project" value="UniProtKB-ARBA"/>
</dbReference>
<evidence type="ECO:0000313" key="37">
    <source>
        <dbReference type="Proteomes" id="UP000008035"/>
    </source>
</evidence>
<evidence type="ECO:0000256" key="24">
    <source>
        <dbReference type="ARBA" id="ARBA00055811"/>
    </source>
</evidence>
<sequence>MLDVWFLQKDEVLSATHRLRRCESVQSTTYRQIHMQQSHQAGYANAADRESGIPAAVLDGIKAVAKEKNATLMFRLVNPHSTSLIAEGVATKGLGVHAKSSDWGLQAGYIPVNPNLSKLFGRAPEVIARADNDVNSSLAHGHTAVDLTLSKERLDYLRQAGLVTGMADGVVASNHAGYEQFEFRVKETSDGRYAVQYRRKGGDDFEAVKVIGNAAGIPLTADIDMFAIMPHLSNFRDSARSSVTSGDSVTDYLARTRRAASEATGGLDRERIDLLWKIARAGARSAVGTEARRQFRYDGDMNIGVITDFELEVRNALNRRAHAVGAQDMVQHGTEQNNPFPEADEKIFVVSATGESQMLTRGQLKEYIGQQRGEGYVFYENRAYGVAGKSLFDDGLGAAPGVPGGRSKSSPDVLETVPASPGLRRPSLGAVERQDSGYDSLHGVGSRSFSLGEVSDMAAVEAAELEMTRQVLHAGARQDDAEPGVSGASAHWGQRALQGAQAVAAAQRLVHAIALMTQFGRAGSTNTPQEAASLSAAVFGLGEASSAVAETVSGFFRGSSRWAGGFGVAGGAMALGGGIAAAVGAGMSLTDDASAGQKAAAGAEIALQLTGGTVELASSIALALAAARGVTSGLQVAGASAGAAAGALAAALSPMEIYGLVQQSHYADQLDKLAQESSAYGYEGDALLAQLYRDKTAAEGAVAGVSAVLSTVGAAVSIAAAASVVGAPVAVVTSLLTGALNGILRGVQQPIIEKLANDYARKIDELGGPQAYFEKNLQARHEQLANSDGLRKMLADLQAGWNASSVIGVQTTEISKSALELAAITGNADNLKSADVFVDRFIQGERVAGQPVVLDVAAGGIDIASRKGERPALTFITPLAAPGEEQRRRTKTGKSEFTTFVEIVGKQDRWRIRDGAADTTIDLAKVVSQLVDANGVLKHSIKLDVIGGDGDDVVLANASRIHYDGGAGTNTVSYAALGRQDSITVSADGERFNVRKQLNNANVYREGVATQKTAYGKRTENVQYRHVELARVGQLVEVDTLEHVQHIIGGAGNDSITGNAHDNFLAGGAGDDRLDGGAGNDTLVGGEGHNTVVGGAGDDVFLQDLGVWSNQLNGGAGVDTVKYNVHQPSEERLERMGDTGIHADLQKGTVEKWPALNLFSVDHVKNIENLHGSSLNDSIAGDDRDNELWGDDGNDTIHGRGGDDILRGGLGLDTLYGEDGNDIFLQDDETVSDDIDGGAGLDTVDYTALIHAGEIVAPHEYGFGIEADLSEGWVRKAARRGMDYYDSVRSVENVIGTSMKDVLIGDAQANTLMGQGGDDTVRGGDGDDLLFGGDGNDMLYGDAGNDTLYGGLGDDTLEGGAGNDWFGQTPAREHDVLRGGAGVDTVDYSQAGAHAGVATGRIGLGILADLGAGRVDKLGEAGSSAYDTVSGIENVVGTELADRITGDAQANVLRGAGGADVLAGGEGDDVLLGGEGDDQLSGDAGRDRLYGEAGDDWFFQDAANAGNLLDGGDGNDTVDFSGPGRGLDAGAKGVFLSLGKGFASLMDEPETSNVLRHIENAVGSVRDDVLIGDAGANVLNGLAGNDVLSGGAGDDVLLGDEGSDLLSGDAGNDDLFGGQGDDTYLFGAGYGHDTIYESGGGHDTIRINAGADQLWFARQGNDLEIRILGTDDALTVHDWYRDADHRVEAIHAANQAIDPAGIEKLVEAMAQYPDPGAAAAAPPAPRVPDTLMQSLAVNWR</sequence>
<evidence type="ECO:0000256" key="4">
    <source>
        <dbReference type="ARBA" id="ARBA00022511"/>
    </source>
</evidence>
<dbReference type="HOGENOM" id="CLU_239696_0_0_4"/>
<feature type="domain" description="RTX pore-forming" evidence="33">
    <location>
        <begin position="622"/>
        <end position="930"/>
    </location>
</feature>
<keyword evidence="16" id="KW-1043">Host membrane</keyword>
<proteinExistence type="inferred from homology"/>
<evidence type="ECO:0000256" key="14">
    <source>
        <dbReference type="ARBA" id="ARBA00022852"/>
    </source>
</evidence>
<dbReference type="Pfam" id="PF03497">
    <property type="entry name" value="Anthrax_toxA"/>
    <property type="match status" value="1"/>
</dbReference>
<keyword evidence="18" id="KW-0843">Virulence</keyword>
<keyword evidence="22" id="KW-0449">Lipoprotein</keyword>
<dbReference type="InterPro" id="IPR010566">
    <property type="entry name" value="Haemolys_ca-bd"/>
</dbReference>
<dbReference type="GO" id="GO:0015267">
    <property type="term" value="F:channel activity"/>
    <property type="evidence" value="ECO:0007669"/>
    <property type="project" value="InterPro"/>
</dbReference>
<dbReference type="InterPro" id="IPR050557">
    <property type="entry name" value="RTX_toxin/Mannuronan_C5-epim"/>
</dbReference>
<evidence type="ECO:0000256" key="26">
    <source>
        <dbReference type="ARBA" id="ARBA00060877"/>
    </source>
</evidence>
<comment type="function">
    <text evidence="24">Hemolysin that forms small cation-selective membrane channels, leading to hemolytic activity. The hemolytic activity of CyaA is weak compared with that of the HlyA of E.coli.</text>
</comment>
<dbReference type="InterPro" id="IPR018504">
    <property type="entry name" value="RTX_pore_form"/>
</dbReference>
<keyword evidence="17" id="KW-0115">cAMP biosynthesis</keyword>
<dbReference type="KEGG" id="bpar:BN117_0318"/>
<evidence type="ECO:0000259" key="35">
    <source>
        <dbReference type="Pfam" id="PF06594"/>
    </source>
</evidence>
<evidence type="ECO:0000256" key="31">
    <source>
        <dbReference type="ARBA" id="ARBA00082034"/>
    </source>
</evidence>
<keyword evidence="4" id="KW-1032">Host cell membrane</keyword>
<dbReference type="PANTHER" id="PTHR38340">
    <property type="entry name" value="S-LAYER PROTEIN"/>
    <property type="match status" value="1"/>
</dbReference>
<keyword evidence="20" id="KW-0564">Palmitate</keyword>
<dbReference type="InterPro" id="IPR035099">
    <property type="entry name" value="Anthrax_toxin_C-terminal"/>
</dbReference>
<comment type="subcellular location">
    <subcellularLocation>
        <location evidence="2">Host cell membrane</location>
        <topology evidence="2">Multi-pass membrane protein</topology>
    </subcellularLocation>
    <subcellularLocation>
        <location evidence="3">Secreted</location>
    </subcellularLocation>
</comment>
<keyword evidence="5" id="KW-0964">Secreted</keyword>
<evidence type="ECO:0000256" key="2">
    <source>
        <dbReference type="ARBA" id="ARBA00004598"/>
    </source>
</evidence>
<keyword evidence="6" id="KW-0800">Toxin</keyword>
<dbReference type="PRINTS" id="PR01488">
    <property type="entry name" value="RTXTOXINA"/>
</dbReference>
<dbReference type="PRINTS" id="PR00313">
    <property type="entry name" value="CABNDNGRPT"/>
</dbReference>
<dbReference type="GO" id="GO:0006171">
    <property type="term" value="P:cAMP biosynthetic process"/>
    <property type="evidence" value="ECO:0007669"/>
    <property type="project" value="UniProtKB-KW"/>
</dbReference>
<comment type="similarity">
    <text evidence="27">In the C-terminal section; belongs to the RTX prokaryotic toxin family.</text>
</comment>
<dbReference type="Proteomes" id="UP000008035">
    <property type="component" value="Chromosome"/>
</dbReference>
<dbReference type="Gene3D" id="2.150.10.10">
    <property type="entry name" value="Serralysin-like metalloprotease, C-terminal"/>
    <property type="match status" value="5"/>
</dbReference>
<dbReference type="PROSITE" id="PS00330">
    <property type="entry name" value="HEMOLYSIN_CALCIUM"/>
    <property type="match status" value="5"/>
</dbReference>
<evidence type="ECO:0000256" key="25">
    <source>
        <dbReference type="ARBA" id="ARBA00059622"/>
    </source>
</evidence>
<name>K0MD44_BORPB</name>
<keyword evidence="9" id="KW-0354">Hemolysis</keyword>
<evidence type="ECO:0000256" key="6">
    <source>
        <dbReference type="ARBA" id="ARBA00022656"/>
    </source>
</evidence>
<evidence type="ECO:0000256" key="30">
    <source>
        <dbReference type="ARBA" id="ARBA00078031"/>
    </source>
</evidence>
<evidence type="ECO:0000256" key="12">
    <source>
        <dbReference type="ARBA" id="ARBA00022837"/>
    </source>
</evidence>
<dbReference type="InterPro" id="IPR003995">
    <property type="entry name" value="RTX_toxin_determinant-A"/>
</dbReference>
<comment type="function">
    <text evidence="23">Bifunctional adenylate cyclase toxin-hemolysin that plays a crucial role in host colonization. It causes whooping cough by acting on mammalian cells by elevating cAMP-concentration and thus disrupts normal cell function.</text>
</comment>
<dbReference type="GO" id="GO:0005509">
    <property type="term" value="F:calcium ion binding"/>
    <property type="evidence" value="ECO:0007669"/>
    <property type="project" value="InterPro"/>
</dbReference>
<accession>K0MD44</accession>
<evidence type="ECO:0000256" key="16">
    <source>
        <dbReference type="ARBA" id="ARBA00022870"/>
    </source>
</evidence>
<keyword evidence="10" id="KW-0677">Repeat</keyword>
<keyword evidence="12" id="KW-0106">Calcium</keyword>
<gene>
    <name evidence="36" type="primary">cyaA</name>
    <name evidence="36" type="synonym">cya</name>
    <name evidence="36" type="ordered locus">BN117_0318</name>
</gene>
<comment type="function">
    <text evidence="25">Adenylate cyclase that is activated by host intracellular calmodulin and catalyzes un-regulated conversion of ATP to cAMP, thereby impairing microbicidal functions of immune effector cells and inducing apoptosis of lung macrophages.</text>
</comment>
<dbReference type="InterPro" id="IPR037017">
    <property type="entry name" value="Anthrax_toxin_edema_cen_sf"/>
</dbReference>
<keyword evidence="11" id="KW-0547">Nucleotide-binding</keyword>
<dbReference type="InterPro" id="IPR011049">
    <property type="entry name" value="Serralysin-like_metalloprot_C"/>
</dbReference>
<evidence type="ECO:0000256" key="22">
    <source>
        <dbReference type="ARBA" id="ARBA00023288"/>
    </source>
</evidence>
<evidence type="ECO:0000256" key="8">
    <source>
        <dbReference type="ARBA" id="ARBA00022707"/>
    </source>
</evidence>
<keyword evidence="7" id="KW-0812">Transmembrane</keyword>
<evidence type="ECO:0000256" key="11">
    <source>
        <dbReference type="ARBA" id="ARBA00022741"/>
    </source>
</evidence>
<evidence type="ECO:0000256" key="5">
    <source>
        <dbReference type="ARBA" id="ARBA00022525"/>
    </source>
</evidence>
<evidence type="ECO:0000256" key="27">
    <source>
        <dbReference type="ARBA" id="ARBA00061001"/>
    </source>
</evidence>
<evidence type="ECO:0000259" key="33">
    <source>
        <dbReference type="Pfam" id="PF02382"/>
    </source>
</evidence>
<evidence type="ECO:0000256" key="28">
    <source>
        <dbReference type="ARBA" id="ARBA00073873"/>
    </source>
</evidence>
<evidence type="ECO:0000256" key="17">
    <source>
        <dbReference type="ARBA" id="ARBA00022998"/>
    </source>
</evidence>
<evidence type="ECO:0000256" key="18">
    <source>
        <dbReference type="ARBA" id="ARBA00023026"/>
    </source>
</evidence>
<evidence type="ECO:0000256" key="19">
    <source>
        <dbReference type="ARBA" id="ARBA00023136"/>
    </source>
</evidence>
<dbReference type="InterPro" id="IPR005165">
    <property type="entry name" value="Anthrax_toxin_edema_cen"/>
</dbReference>
<evidence type="ECO:0000256" key="15">
    <source>
        <dbReference type="ARBA" id="ARBA00022860"/>
    </source>
</evidence>
<feature type="region of interest" description="Disordered" evidence="32">
    <location>
        <begin position="401"/>
        <end position="427"/>
    </location>
</feature>
<keyword evidence="19" id="KW-0472">Membrane</keyword>
<dbReference type="SUPFAM" id="SSF81298">
    <property type="entry name" value="Adenylylcyclase toxin (the edema factor)"/>
    <property type="match status" value="1"/>
</dbReference>
<evidence type="ECO:0000256" key="3">
    <source>
        <dbReference type="ARBA" id="ARBA00004613"/>
    </source>
</evidence>
<dbReference type="GO" id="GO:0090729">
    <property type="term" value="F:toxin activity"/>
    <property type="evidence" value="ECO:0007669"/>
    <property type="project" value="UniProtKB-KW"/>
</dbReference>
<dbReference type="GO" id="GO:0008294">
    <property type="term" value="F:calcium- and calmodulin-responsive adenylate cyclase activity"/>
    <property type="evidence" value="ECO:0007669"/>
    <property type="project" value="InterPro"/>
</dbReference>
<dbReference type="Pfam" id="PF06594">
    <property type="entry name" value="HCBP_related"/>
    <property type="match status" value="1"/>
</dbReference>
<dbReference type="GO" id="GO:0005516">
    <property type="term" value="F:calmodulin binding"/>
    <property type="evidence" value="ECO:0007669"/>
    <property type="project" value="UniProtKB-KW"/>
</dbReference>
<evidence type="ECO:0000256" key="20">
    <source>
        <dbReference type="ARBA" id="ARBA00023139"/>
    </source>
</evidence>
<dbReference type="Gene3D" id="1.10.150.920">
    <property type="match status" value="1"/>
</dbReference>
<comment type="catalytic activity">
    <reaction evidence="1">
        <text>ATP = 3',5'-cyclic AMP + diphosphate</text>
        <dbReference type="Rhea" id="RHEA:15389"/>
        <dbReference type="ChEBI" id="CHEBI:30616"/>
        <dbReference type="ChEBI" id="CHEBI:33019"/>
        <dbReference type="ChEBI" id="CHEBI:58165"/>
        <dbReference type="EC" id="4.6.1.1"/>
    </reaction>
</comment>
<evidence type="ECO:0000259" key="34">
    <source>
        <dbReference type="Pfam" id="PF03497"/>
    </source>
</evidence>
<keyword evidence="14" id="KW-0204">Cytolysis</keyword>
<dbReference type="EMBL" id="HE965803">
    <property type="protein sequence ID" value="CCJ47651.1"/>
    <property type="molecule type" value="Genomic_DNA"/>
</dbReference>
<keyword evidence="8" id="KW-0519">Myristate</keyword>
<evidence type="ECO:0000256" key="23">
    <source>
        <dbReference type="ARBA" id="ARBA00054995"/>
    </source>
</evidence>
<reference evidence="36 37" key="1">
    <citation type="journal article" date="2012" name="BMC Genomics">
        <title>Comparative genomics of the classical Bordetella subspecies: the evolution and exchange of virulence-associated diversity amongst closely related pathogens.</title>
        <authorList>
            <person name="Park J."/>
            <person name="Zhang Y."/>
            <person name="Buboltz A.M."/>
            <person name="Zhang X."/>
            <person name="Schuster S.C."/>
            <person name="Ahuja U."/>
            <person name="Liu M."/>
            <person name="Miller J.F."/>
            <person name="Sebaihia M."/>
            <person name="Bentley S.D."/>
            <person name="Parkhill J."/>
            <person name="Harvill E.T."/>
        </authorList>
    </citation>
    <scope>NUCLEOTIDE SEQUENCE [LARGE SCALE GENOMIC DNA]</scope>
    <source>
        <strain evidence="36 37">Bpp5</strain>
    </source>
</reference>
<evidence type="ECO:0000256" key="10">
    <source>
        <dbReference type="ARBA" id="ARBA00022737"/>
    </source>
</evidence>
<organism evidence="36 37">
    <name type="scientific">Bordetella parapertussis (strain Bpp5)</name>
    <dbReference type="NCBI Taxonomy" id="1208660"/>
    <lineage>
        <taxon>Bacteria</taxon>
        <taxon>Pseudomonadati</taxon>
        <taxon>Pseudomonadota</taxon>
        <taxon>Betaproteobacteria</taxon>
        <taxon>Burkholderiales</taxon>
        <taxon>Alcaligenaceae</taxon>
        <taxon>Bordetella</taxon>
    </lineage>
</organism>
<evidence type="ECO:0000256" key="29">
    <source>
        <dbReference type="ARBA" id="ARBA00076882"/>
    </source>
</evidence>
<dbReference type="SUPFAM" id="SSF51120">
    <property type="entry name" value="beta-Roll"/>
    <property type="match status" value="5"/>
</dbReference>
<dbReference type="GO" id="GO:0005576">
    <property type="term" value="C:extracellular region"/>
    <property type="evidence" value="ECO:0007669"/>
    <property type="project" value="UniProtKB-SubCell"/>
</dbReference>
<keyword evidence="15" id="KW-0112">Calmodulin-binding</keyword>
<comment type="similarity">
    <text evidence="26">In the N-terminal section; belongs to the adenylyl cyclase class-2 family.</text>
</comment>
<dbReference type="Pfam" id="PF00353">
    <property type="entry name" value="HemolysinCabind"/>
    <property type="match status" value="8"/>
</dbReference>
<evidence type="ECO:0000313" key="36">
    <source>
        <dbReference type="EMBL" id="CCJ47651.1"/>
    </source>
</evidence>
<dbReference type="Pfam" id="PF02382">
    <property type="entry name" value="RTX"/>
    <property type="match status" value="1"/>
</dbReference>
<feature type="domain" description="Haemolysin-type calcium binding-related" evidence="35">
    <location>
        <begin position="1662"/>
        <end position="1691"/>
    </location>
</feature>
<dbReference type="InterPro" id="IPR018511">
    <property type="entry name" value="Hemolysin-typ_Ca-bd_CS"/>
</dbReference>
<dbReference type="FunFam" id="2.150.10.10:FF:000003">
    <property type="entry name" value="Bifunctional hemolysin/adenylate cyclase"/>
    <property type="match status" value="3"/>
</dbReference>
<evidence type="ECO:0000256" key="32">
    <source>
        <dbReference type="SAM" id="MobiDB-lite"/>
    </source>
</evidence>
<evidence type="ECO:0000256" key="7">
    <source>
        <dbReference type="ARBA" id="ARBA00022692"/>
    </source>
</evidence>
<dbReference type="Gene3D" id="3.90.1760.10">
    <property type="entry name" value="Anthrax toxin, edema factor, central domain"/>
    <property type="match status" value="1"/>
</dbReference>
<dbReference type="GO" id="GO:0020002">
    <property type="term" value="C:host cell plasma membrane"/>
    <property type="evidence" value="ECO:0007669"/>
    <property type="project" value="UniProtKB-SubCell"/>
</dbReference>